<dbReference type="AlphaFoldDB" id="A0A023FV02"/>
<accession>A0A023FV02</accession>
<dbReference type="Gene3D" id="2.40.128.20">
    <property type="match status" value="1"/>
</dbReference>
<dbReference type="EMBL" id="GBBK01000002">
    <property type="protein sequence ID" value="JAC24480.1"/>
    <property type="molecule type" value="mRNA"/>
</dbReference>
<keyword evidence="1" id="KW-0732">Signal</keyword>
<sequence>MPYRIFFLVVVFALLYATESSHGGRKGGKTDIKEFLNTTDIIWTYNTTAKKRLACLMDFKKEVTEKDIKFYRHHFLGQMRWATIDLIGRFNIWHPEDRKTSKPYDYMEVKTFKHMKWVDDEILEYQHHDNTCGVFTVMSYGGIRPSISHELRVKNSSIQMGPKHECKEQFRKVLGKGEKIKRVYDHRCHKALKNHNEHFLHLP</sequence>
<name>A0A023FV02_AMBCJ</name>
<reference evidence="2" key="1">
    <citation type="submission" date="2014-03" db="EMBL/GenBank/DDBJ databases">
        <title>The sialotranscriptome of Amblyomma triste, Amblyomma parvum and Amblyomma cajennense ticks, uncovered by 454-based RNA-seq.</title>
        <authorList>
            <person name="Garcia G.R."/>
            <person name="Gardinassi L.G."/>
            <person name="Ribeiro J.M."/>
            <person name="Anatriello E."/>
            <person name="Ferreira B.R."/>
            <person name="Moreira H.N."/>
            <person name="Mafra C."/>
            <person name="Olegario M.M."/>
            <person name="Szabo P.J."/>
            <person name="Miranda-Santos I.K."/>
            <person name="Maruyama S.R."/>
        </authorList>
    </citation>
    <scope>NUCLEOTIDE SEQUENCE</scope>
    <source>
        <strain evidence="2">Uberlandia</strain>
        <tissue evidence="2">Salivary glands</tissue>
    </source>
</reference>
<protein>
    <submittedName>
        <fullName evidence="2">Putative lipocalin-3 1</fullName>
    </submittedName>
</protein>
<feature type="signal peptide" evidence="1">
    <location>
        <begin position="1"/>
        <end position="20"/>
    </location>
</feature>
<feature type="chain" id="PRO_5001515622" evidence="1">
    <location>
        <begin position="21"/>
        <end position="203"/>
    </location>
</feature>
<proteinExistence type="evidence at transcript level"/>
<organism evidence="2">
    <name type="scientific">Amblyomma cajennense</name>
    <name type="common">Cayenne tick</name>
    <name type="synonym">Acarus cajennensis</name>
    <dbReference type="NCBI Taxonomy" id="34607"/>
    <lineage>
        <taxon>Eukaryota</taxon>
        <taxon>Metazoa</taxon>
        <taxon>Ecdysozoa</taxon>
        <taxon>Arthropoda</taxon>
        <taxon>Chelicerata</taxon>
        <taxon>Arachnida</taxon>
        <taxon>Acari</taxon>
        <taxon>Parasitiformes</taxon>
        <taxon>Ixodida</taxon>
        <taxon>Ixodoidea</taxon>
        <taxon>Ixodidae</taxon>
        <taxon>Amblyomminae</taxon>
        <taxon>Amblyomma</taxon>
    </lineage>
</organism>
<evidence type="ECO:0000256" key="1">
    <source>
        <dbReference type="SAM" id="SignalP"/>
    </source>
</evidence>
<dbReference type="InterPro" id="IPR012674">
    <property type="entry name" value="Calycin"/>
</dbReference>
<evidence type="ECO:0000313" key="2">
    <source>
        <dbReference type="EMBL" id="JAC24480.1"/>
    </source>
</evidence>